<evidence type="ECO:0000313" key="2">
    <source>
        <dbReference type="Proteomes" id="UP000663853"/>
    </source>
</evidence>
<sequence>MQPQIVRARNPTEPRPRPVSIAISSITHDSSLTNNQGDPNLSRRSTIIATDTRTSTVEVDSEFAYPDGNVELQVSTHIFRVHEFQLTKFAKIAELIRETRARGEITADPERRVKINIPCTGKLRSTDVRHTLRVIYSSFVSGRAPPTFDAATLVSTLRVATLYQNSDLKSFAISQLQSRFVMTPIHRIALSDELSIPGWEAPAFIELCRRPEPISQKEASVLGMTRTVEIARLREAEQRHQYLALIYQATTDPFLSSDGTVKKDKLQAAADQTLKHPSLPACDCRAESDNSRNDRNSIHYWFGITETNYNPRGSIYGSSMRNLPAPPPTSGSLAVIPCRIHQLAPSIIAESRTVHKYLSGTLGRLAALKQKVSTKTRGLPGSDKEFSVESEIKQAKWVRKAE</sequence>
<protein>
    <recommendedName>
        <fullName evidence="3">BTB domain-containing protein</fullName>
    </recommendedName>
</protein>
<dbReference type="EMBL" id="CAJMXA010003417">
    <property type="protein sequence ID" value="CAE6494931.1"/>
    <property type="molecule type" value="Genomic_DNA"/>
</dbReference>
<evidence type="ECO:0008006" key="3">
    <source>
        <dbReference type="Google" id="ProtNLM"/>
    </source>
</evidence>
<dbReference type="Proteomes" id="UP000663853">
    <property type="component" value="Unassembled WGS sequence"/>
</dbReference>
<accession>A0A8H3H4M1</accession>
<gene>
    <name evidence="1" type="ORF">RDB_LOCUS105257</name>
</gene>
<evidence type="ECO:0000313" key="1">
    <source>
        <dbReference type="EMBL" id="CAE6494931.1"/>
    </source>
</evidence>
<organism evidence="1 2">
    <name type="scientific">Rhizoctonia solani</name>
    <dbReference type="NCBI Taxonomy" id="456999"/>
    <lineage>
        <taxon>Eukaryota</taxon>
        <taxon>Fungi</taxon>
        <taxon>Dikarya</taxon>
        <taxon>Basidiomycota</taxon>
        <taxon>Agaricomycotina</taxon>
        <taxon>Agaricomycetes</taxon>
        <taxon>Cantharellales</taxon>
        <taxon>Ceratobasidiaceae</taxon>
        <taxon>Rhizoctonia</taxon>
    </lineage>
</organism>
<proteinExistence type="predicted"/>
<comment type="caution">
    <text evidence="1">The sequence shown here is derived from an EMBL/GenBank/DDBJ whole genome shotgun (WGS) entry which is preliminary data.</text>
</comment>
<reference evidence="1" key="1">
    <citation type="submission" date="2021-01" db="EMBL/GenBank/DDBJ databases">
        <authorList>
            <person name="Kaushik A."/>
        </authorList>
    </citation>
    <scope>NUCLEOTIDE SEQUENCE</scope>
    <source>
        <strain evidence="1">AG6-10EEA</strain>
    </source>
</reference>
<dbReference type="AlphaFoldDB" id="A0A8H3H4M1"/>
<name>A0A8H3H4M1_9AGAM</name>